<dbReference type="Pfam" id="PF16444">
    <property type="entry name" value="DUF5041"/>
    <property type="match status" value="1"/>
</dbReference>
<gene>
    <name evidence="1" type="ORF">DCC35_16085</name>
</gene>
<dbReference type="EMBL" id="CP028923">
    <property type="protein sequence ID" value="QCK16151.1"/>
    <property type="molecule type" value="Genomic_DNA"/>
</dbReference>
<dbReference type="InterPro" id="IPR032222">
    <property type="entry name" value="DUF5041"/>
</dbReference>
<proteinExistence type="predicted"/>
<dbReference type="Proteomes" id="UP000298616">
    <property type="component" value="Chromosome"/>
</dbReference>
<sequence length="205" mass="23698">MISFISFSQENRIEYNGEKDDTDIGVFMAMVGFDYHKFEMKSEKPAYINVYVDEYLNDKLIKHFDHISANKDETPKAYFDLVFTKLGSAKFTMKIYTLSKNDSIEKIQFRIGELGLFKNLQVNKSKFDYSWKRGDFNGNIGPKIEIGKKIPLLFYATAVSENVDGQTVNAFCNVPNILLNRDEIENQGKIEHFFEIGIVLVEKIE</sequence>
<evidence type="ECO:0000313" key="2">
    <source>
        <dbReference type="Proteomes" id="UP000298616"/>
    </source>
</evidence>
<keyword evidence="2" id="KW-1185">Reference proteome</keyword>
<protein>
    <submittedName>
        <fullName evidence="1">Uncharacterized protein</fullName>
    </submittedName>
</protein>
<reference evidence="1 2" key="1">
    <citation type="submission" date="2018-04" db="EMBL/GenBank/DDBJ databases">
        <title>Complete genome uncultured novel isolate.</title>
        <authorList>
            <person name="Merlino G."/>
        </authorList>
    </citation>
    <scope>NUCLEOTIDE SEQUENCE [LARGE SCALE GENOMIC DNA]</scope>
    <source>
        <strain evidence="2">R1DC9</strain>
    </source>
</reference>
<name>A0A4D7JKM7_9BACT</name>
<accession>A0A4D7JKM7</accession>
<dbReference type="KEGG" id="fpf:DCC35_16085"/>
<organism evidence="1 2">
    <name type="scientific">Mangrovivirga cuniculi</name>
    <dbReference type="NCBI Taxonomy" id="2715131"/>
    <lineage>
        <taxon>Bacteria</taxon>
        <taxon>Pseudomonadati</taxon>
        <taxon>Bacteroidota</taxon>
        <taxon>Cytophagia</taxon>
        <taxon>Cytophagales</taxon>
        <taxon>Mangrovivirgaceae</taxon>
        <taxon>Mangrovivirga</taxon>
    </lineage>
</organism>
<evidence type="ECO:0000313" key="1">
    <source>
        <dbReference type="EMBL" id="QCK16151.1"/>
    </source>
</evidence>
<dbReference type="AlphaFoldDB" id="A0A4D7JKM7"/>